<evidence type="ECO:0000256" key="1">
    <source>
        <dbReference type="SAM" id="Phobius"/>
    </source>
</evidence>
<feature type="transmembrane region" description="Helical" evidence="1">
    <location>
        <begin position="315"/>
        <end position="334"/>
    </location>
</feature>
<protein>
    <submittedName>
        <fullName evidence="2">Uncharacterized protein</fullName>
    </submittedName>
</protein>
<feature type="transmembrane region" description="Helical" evidence="1">
    <location>
        <begin position="270"/>
        <end position="295"/>
    </location>
</feature>
<accession>A0A645CRE7</accession>
<keyword evidence="1" id="KW-0812">Transmembrane</keyword>
<feature type="transmembrane region" description="Helical" evidence="1">
    <location>
        <begin position="101"/>
        <end position="124"/>
    </location>
</feature>
<dbReference type="AlphaFoldDB" id="A0A645CRE7"/>
<keyword evidence="1" id="KW-1133">Transmembrane helix</keyword>
<organism evidence="2">
    <name type="scientific">bioreactor metagenome</name>
    <dbReference type="NCBI Taxonomy" id="1076179"/>
    <lineage>
        <taxon>unclassified sequences</taxon>
        <taxon>metagenomes</taxon>
        <taxon>ecological metagenomes</taxon>
    </lineage>
</organism>
<gene>
    <name evidence="2" type="ORF">SDC9_126524</name>
</gene>
<feature type="transmembrane region" description="Helical" evidence="1">
    <location>
        <begin position="130"/>
        <end position="155"/>
    </location>
</feature>
<keyword evidence="1" id="KW-0472">Membrane</keyword>
<dbReference type="EMBL" id="VSSQ01029377">
    <property type="protein sequence ID" value="MPM79487.1"/>
    <property type="molecule type" value="Genomic_DNA"/>
</dbReference>
<name>A0A645CRE7_9ZZZZ</name>
<reference evidence="2" key="1">
    <citation type="submission" date="2019-08" db="EMBL/GenBank/DDBJ databases">
        <authorList>
            <person name="Kucharzyk K."/>
            <person name="Murdoch R.W."/>
            <person name="Higgins S."/>
            <person name="Loffler F."/>
        </authorList>
    </citation>
    <scope>NUCLEOTIDE SEQUENCE</scope>
</reference>
<feature type="transmembrane region" description="Helical" evidence="1">
    <location>
        <begin position="234"/>
        <end position="258"/>
    </location>
</feature>
<proteinExistence type="predicted"/>
<feature type="transmembrane region" description="Helical" evidence="1">
    <location>
        <begin position="167"/>
        <end position="187"/>
    </location>
</feature>
<sequence length="347" mass="37865">MSLSLAMLLIWTSLLNGNLIISANNSSVSRDFGYFSYFLYSIWIDIKNGAYGVGAQAYLPASISLLFIITNIVITIVFGIKGILNARTALKNETDPSLKNSVIVLISNTVLYSILSSSLVSYLSNQSFDASLIGIGFGLEILTSLISLTVFISLIFETFMKFEKDKILQTIERALAIIIASFALMNIQSGGQPILKVVDSSGKLIELCNPIYFAIKPLSDFIGNGDVYVVTTSVLSLFDVVLSIAVIMWSTIMFWVAIRFVHDEIDTKTLLNTTITAFVIGLVYLVLVSVTSGTYRLYPANLQNNYMVKVESGASTSFAQGFLSLASGIAISVIERARITKIRNVGN</sequence>
<evidence type="ECO:0000313" key="2">
    <source>
        <dbReference type="EMBL" id="MPM79487.1"/>
    </source>
</evidence>
<feature type="transmembrane region" description="Helical" evidence="1">
    <location>
        <begin position="57"/>
        <end position="80"/>
    </location>
</feature>
<comment type="caution">
    <text evidence="2">The sequence shown here is derived from an EMBL/GenBank/DDBJ whole genome shotgun (WGS) entry which is preliminary data.</text>
</comment>